<keyword evidence="1" id="KW-0472">Membrane</keyword>
<dbReference type="AlphaFoldDB" id="A0AAN6N9W2"/>
<feature type="transmembrane region" description="Helical" evidence="1">
    <location>
        <begin position="40"/>
        <end position="59"/>
    </location>
</feature>
<evidence type="ECO:0000256" key="1">
    <source>
        <dbReference type="SAM" id="Phobius"/>
    </source>
</evidence>
<gene>
    <name evidence="2" type="ORF">QBC46DRAFT_261010</name>
</gene>
<organism evidence="2 3">
    <name type="scientific">Diplogelasinospora grovesii</name>
    <dbReference type="NCBI Taxonomy" id="303347"/>
    <lineage>
        <taxon>Eukaryota</taxon>
        <taxon>Fungi</taxon>
        <taxon>Dikarya</taxon>
        <taxon>Ascomycota</taxon>
        <taxon>Pezizomycotina</taxon>
        <taxon>Sordariomycetes</taxon>
        <taxon>Sordariomycetidae</taxon>
        <taxon>Sordariales</taxon>
        <taxon>Diplogelasinosporaceae</taxon>
        <taxon>Diplogelasinospora</taxon>
    </lineage>
</organism>
<name>A0AAN6N9W2_9PEZI</name>
<proteinExistence type="predicted"/>
<comment type="caution">
    <text evidence="2">The sequence shown here is derived from an EMBL/GenBank/DDBJ whole genome shotgun (WGS) entry which is preliminary data.</text>
</comment>
<dbReference type="InterPro" id="IPR025444">
    <property type="entry name" value="Monooxy_af470"/>
</dbReference>
<evidence type="ECO:0000313" key="3">
    <source>
        <dbReference type="Proteomes" id="UP001303473"/>
    </source>
</evidence>
<keyword evidence="3" id="KW-1185">Reference proteome</keyword>
<reference evidence="3" key="1">
    <citation type="journal article" date="2023" name="Mol. Phylogenet. Evol.">
        <title>Genome-scale phylogeny and comparative genomics of the fungal order Sordariales.</title>
        <authorList>
            <person name="Hensen N."/>
            <person name="Bonometti L."/>
            <person name="Westerberg I."/>
            <person name="Brannstrom I.O."/>
            <person name="Guillou S."/>
            <person name="Cros-Aarteil S."/>
            <person name="Calhoun S."/>
            <person name="Haridas S."/>
            <person name="Kuo A."/>
            <person name="Mondo S."/>
            <person name="Pangilinan J."/>
            <person name="Riley R."/>
            <person name="LaButti K."/>
            <person name="Andreopoulos B."/>
            <person name="Lipzen A."/>
            <person name="Chen C."/>
            <person name="Yan M."/>
            <person name="Daum C."/>
            <person name="Ng V."/>
            <person name="Clum A."/>
            <person name="Steindorff A."/>
            <person name="Ohm R.A."/>
            <person name="Martin F."/>
            <person name="Silar P."/>
            <person name="Natvig D.O."/>
            <person name="Lalanne C."/>
            <person name="Gautier V."/>
            <person name="Ament-Velasquez S.L."/>
            <person name="Kruys A."/>
            <person name="Hutchinson M.I."/>
            <person name="Powell A.J."/>
            <person name="Barry K."/>
            <person name="Miller A.N."/>
            <person name="Grigoriev I.V."/>
            <person name="Debuchy R."/>
            <person name="Gladieux P."/>
            <person name="Hiltunen Thoren M."/>
            <person name="Johannesson H."/>
        </authorList>
    </citation>
    <scope>NUCLEOTIDE SEQUENCE [LARGE SCALE GENOMIC DNA]</scope>
    <source>
        <strain evidence="3">CBS 340.73</strain>
    </source>
</reference>
<protein>
    <recommendedName>
        <fullName evidence="4">Monooxygenase</fullName>
    </recommendedName>
</protein>
<dbReference type="Proteomes" id="UP001303473">
    <property type="component" value="Unassembled WGS sequence"/>
</dbReference>
<sequence>MKPPRNFSPVFEPGSGALPPTLPPPKPLLLIKDSFKLRTLLLFGAIAQLLLLSIFPYWIAIFPACLLIFHAVGTTVLQCFTTPSVADPSENENTWMQSVVIGRSSAQIPSHYTGNYGSTPSAQPIVVFHLGASFNHPLGLVCPGGKEVGEYFQSMTDALDKRGDEFGLLGASGFRGMNRESNNMLLMVMYFRNVEGLRKFAHDKEHRAGWKWFSDFQAKGNHHIGLFHETFEVPAGNWETIYLDSPPTLLGNAKFTGLDGNDEWIWSSTLVDADHSAGPASLKGMMDRMGRTKNLN</sequence>
<dbReference type="EMBL" id="MU853796">
    <property type="protein sequence ID" value="KAK3940403.1"/>
    <property type="molecule type" value="Genomic_DNA"/>
</dbReference>
<keyword evidence="1" id="KW-0812">Transmembrane</keyword>
<evidence type="ECO:0008006" key="4">
    <source>
        <dbReference type="Google" id="ProtNLM"/>
    </source>
</evidence>
<accession>A0AAN6N9W2</accession>
<evidence type="ECO:0000313" key="2">
    <source>
        <dbReference type="EMBL" id="KAK3940403.1"/>
    </source>
</evidence>
<keyword evidence="1" id="KW-1133">Transmembrane helix</keyword>
<dbReference type="Pfam" id="PF13826">
    <property type="entry name" value="Monooxy_af470-like"/>
    <property type="match status" value="1"/>
</dbReference>